<keyword evidence="2 6" id="KW-0238">DNA-binding</keyword>
<dbReference type="PROSITE" id="PS00622">
    <property type="entry name" value="HTH_LUXR_1"/>
    <property type="match status" value="1"/>
</dbReference>
<feature type="domain" description="HTH luxR-type" evidence="4">
    <location>
        <begin position="152"/>
        <end position="217"/>
    </location>
</feature>
<dbReference type="InterPro" id="IPR039420">
    <property type="entry name" value="WalR-like"/>
</dbReference>
<dbReference type="PROSITE" id="PS50043">
    <property type="entry name" value="HTH_LUXR_2"/>
    <property type="match status" value="1"/>
</dbReference>
<dbReference type="Gene3D" id="3.40.50.2300">
    <property type="match status" value="1"/>
</dbReference>
<dbReference type="SUPFAM" id="SSF46894">
    <property type="entry name" value="C-terminal effector domain of the bipartite response regulators"/>
    <property type="match status" value="1"/>
</dbReference>
<keyword evidence="1 3" id="KW-0597">Phosphoprotein</keyword>
<feature type="domain" description="Response regulatory" evidence="5">
    <location>
        <begin position="10"/>
        <end position="125"/>
    </location>
</feature>
<dbReference type="SMART" id="SM00421">
    <property type="entry name" value="HTH_LUXR"/>
    <property type="match status" value="1"/>
</dbReference>
<dbReference type="GO" id="GO:0003677">
    <property type="term" value="F:DNA binding"/>
    <property type="evidence" value="ECO:0007669"/>
    <property type="project" value="UniProtKB-KW"/>
</dbReference>
<dbReference type="EMBL" id="QYAC01000004">
    <property type="protein sequence ID" value="MBL3679439.1"/>
    <property type="molecule type" value="Genomic_DNA"/>
</dbReference>
<evidence type="ECO:0000259" key="5">
    <source>
        <dbReference type="PROSITE" id="PS50110"/>
    </source>
</evidence>
<dbReference type="PRINTS" id="PR00038">
    <property type="entry name" value="HTHLUXR"/>
</dbReference>
<dbReference type="CDD" id="cd06170">
    <property type="entry name" value="LuxR_C_like"/>
    <property type="match status" value="1"/>
</dbReference>
<dbReference type="InterPro" id="IPR001789">
    <property type="entry name" value="Sig_transdc_resp-reg_receiver"/>
</dbReference>
<dbReference type="PANTHER" id="PTHR43214">
    <property type="entry name" value="TWO-COMPONENT RESPONSE REGULATOR"/>
    <property type="match status" value="1"/>
</dbReference>
<dbReference type="PROSITE" id="PS50110">
    <property type="entry name" value="RESPONSE_REGULATORY"/>
    <property type="match status" value="1"/>
</dbReference>
<comment type="caution">
    <text evidence="6">The sequence shown here is derived from an EMBL/GenBank/DDBJ whole genome shotgun (WGS) entry which is preliminary data.</text>
</comment>
<dbReference type="CDD" id="cd17535">
    <property type="entry name" value="REC_NarL-like"/>
    <property type="match status" value="1"/>
</dbReference>
<dbReference type="InterPro" id="IPR058245">
    <property type="entry name" value="NreC/VraR/RcsB-like_REC"/>
</dbReference>
<dbReference type="RefSeq" id="WP_202344702.1">
    <property type="nucleotide sequence ID" value="NZ_BAAAPI010000006.1"/>
</dbReference>
<evidence type="ECO:0000256" key="2">
    <source>
        <dbReference type="ARBA" id="ARBA00023125"/>
    </source>
</evidence>
<evidence type="ECO:0000256" key="1">
    <source>
        <dbReference type="ARBA" id="ARBA00022553"/>
    </source>
</evidence>
<evidence type="ECO:0000313" key="6">
    <source>
        <dbReference type="EMBL" id="MBL3679439.1"/>
    </source>
</evidence>
<organism evidence="6 7">
    <name type="scientific">Leucobacter chromiireducens subsp. solipictus</name>
    <dbReference type="NCBI Taxonomy" id="398235"/>
    <lineage>
        <taxon>Bacteria</taxon>
        <taxon>Bacillati</taxon>
        <taxon>Actinomycetota</taxon>
        <taxon>Actinomycetes</taxon>
        <taxon>Micrococcales</taxon>
        <taxon>Microbacteriaceae</taxon>
        <taxon>Leucobacter</taxon>
    </lineage>
</organism>
<protein>
    <submittedName>
        <fullName evidence="6">DNA-binding response regulator</fullName>
    </submittedName>
</protein>
<evidence type="ECO:0000256" key="3">
    <source>
        <dbReference type="PROSITE-ProRule" id="PRU00169"/>
    </source>
</evidence>
<name>A0ABS1SIY8_9MICO</name>
<evidence type="ECO:0000313" key="7">
    <source>
        <dbReference type="Proteomes" id="UP001645859"/>
    </source>
</evidence>
<dbReference type="InterPro" id="IPR011006">
    <property type="entry name" value="CheY-like_superfamily"/>
</dbReference>
<sequence>MSEPHHAPIHVVIIDDEALVRQGLTLILEAADDIRVLGVGDSAAAAALVATHQPAVVLLDIRMPEPDGLTLLRQFRGLPDPPQVIMLTTFDMDDAVRTALELGAAGYLLKDTDPEHLPQFVRTAAAGGVVLAGSPAQRMRAAVRAGGTDHAAAELVSALTDRERSVLRHLAQGDSNAQIARALHLSQGTVKDHVSAILAKLGVTGRVPAALIAARADLLGMEPPR</sequence>
<dbReference type="InterPro" id="IPR016032">
    <property type="entry name" value="Sig_transdc_resp-reg_C-effctor"/>
</dbReference>
<dbReference type="Pfam" id="PF00196">
    <property type="entry name" value="GerE"/>
    <property type="match status" value="1"/>
</dbReference>
<keyword evidence="7" id="KW-1185">Reference proteome</keyword>
<dbReference type="SMART" id="SM00448">
    <property type="entry name" value="REC"/>
    <property type="match status" value="1"/>
</dbReference>
<gene>
    <name evidence="6" type="ORF">D3230_09090</name>
</gene>
<evidence type="ECO:0000259" key="4">
    <source>
        <dbReference type="PROSITE" id="PS50043"/>
    </source>
</evidence>
<dbReference type="Pfam" id="PF00072">
    <property type="entry name" value="Response_reg"/>
    <property type="match status" value="1"/>
</dbReference>
<dbReference type="Proteomes" id="UP001645859">
    <property type="component" value="Unassembled WGS sequence"/>
</dbReference>
<dbReference type="InterPro" id="IPR000792">
    <property type="entry name" value="Tscrpt_reg_LuxR_C"/>
</dbReference>
<accession>A0ABS1SIY8</accession>
<proteinExistence type="predicted"/>
<dbReference type="SUPFAM" id="SSF52172">
    <property type="entry name" value="CheY-like"/>
    <property type="match status" value="1"/>
</dbReference>
<feature type="modified residue" description="4-aspartylphosphate" evidence="3">
    <location>
        <position position="60"/>
    </location>
</feature>
<reference evidence="6 7" key="1">
    <citation type="submission" date="2018-09" db="EMBL/GenBank/DDBJ databases">
        <title>Comparative genomics of Leucobacter spp.</title>
        <authorList>
            <person name="Reis A.C."/>
            <person name="Kolvenbach B.A."/>
            <person name="Corvini P.F.X."/>
            <person name="Nunes O.C."/>
        </authorList>
    </citation>
    <scope>NUCLEOTIDE SEQUENCE [LARGE SCALE GENOMIC DNA]</scope>
    <source>
        <strain evidence="6 7">TAN 31504</strain>
    </source>
</reference>